<gene>
    <name evidence="16" type="ORF">KOW79_006738</name>
</gene>
<evidence type="ECO:0000256" key="8">
    <source>
        <dbReference type="ARBA" id="ARBA00022889"/>
    </source>
</evidence>
<feature type="transmembrane region" description="Helical" evidence="14">
    <location>
        <begin position="585"/>
        <end position="610"/>
    </location>
</feature>
<reference evidence="16 17" key="1">
    <citation type="submission" date="2021-06" db="EMBL/GenBank/DDBJ databases">
        <title>Chromosome-level genome assembly of the red-tail catfish (Hemibagrus wyckioides).</title>
        <authorList>
            <person name="Shao F."/>
        </authorList>
    </citation>
    <scope>NUCLEOTIDE SEQUENCE [LARGE SCALE GENOMIC DNA]</scope>
    <source>
        <strain evidence="16">EC202008001</strain>
        <tissue evidence="16">Blood</tissue>
    </source>
</reference>
<dbReference type="GO" id="GO:0009653">
    <property type="term" value="P:anatomical structure morphogenesis"/>
    <property type="evidence" value="ECO:0007669"/>
    <property type="project" value="UniProtKB-ARBA"/>
</dbReference>
<dbReference type="GO" id="GO:0005886">
    <property type="term" value="C:plasma membrane"/>
    <property type="evidence" value="ECO:0007669"/>
    <property type="project" value="UniProtKB-SubCell"/>
</dbReference>
<keyword evidence="10 14" id="KW-1133">Transmembrane helix</keyword>
<dbReference type="FunFam" id="2.60.40.60:FF:000011">
    <property type="entry name" value="Cadherin 1"/>
    <property type="match status" value="1"/>
</dbReference>
<keyword evidence="3" id="KW-1003">Cell membrane</keyword>
<comment type="subcellular location">
    <subcellularLocation>
        <location evidence="2">Cell junction</location>
        <location evidence="2">Desmosome</location>
    </subcellularLocation>
    <subcellularLocation>
        <location evidence="1">Cell membrane</location>
    </subcellularLocation>
</comment>
<dbReference type="InterPro" id="IPR009122">
    <property type="entry name" value="Desmosomal_cadherin"/>
</dbReference>
<keyword evidence="4 14" id="KW-0812">Transmembrane</keyword>
<evidence type="ECO:0000256" key="1">
    <source>
        <dbReference type="ARBA" id="ARBA00004236"/>
    </source>
</evidence>
<evidence type="ECO:0000256" key="12">
    <source>
        <dbReference type="ARBA" id="ARBA00023180"/>
    </source>
</evidence>
<evidence type="ECO:0000256" key="9">
    <source>
        <dbReference type="ARBA" id="ARBA00022949"/>
    </source>
</evidence>
<dbReference type="PRINTS" id="PR00205">
    <property type="entry name" value="CADHERIN"/>
</dbReference>
<dbReference type="Gene3D" id="2.60.40.60">
    <property type="entry name" value="Cadherins"/>
    <property type="match status" value="5"/>
</dbReference>
<evidence type="ECO:0000256" key="2">
    <source>
        <dbReference type="ARBA" id="ARBA00004568"/>
    </source>
</evidence>
<dbReference type="SUPFAM" id="SSF49313">
    <property type="entry name" value="Cadherin-like"/>
    <property type="match status" value="5"/>
</dbReference>
<keyword evidence="5" id="KW-0479">Metal-binding</keyword>
<organism evidence="16 17">
    <name type="scientific">Hemibagrus wyckioides</name>
    <dbReference type="NCBI Taxonomy" id="337641"/>
    <lineage>
        <taxon>Eukaryota</taxon>
        <taxon>Metazoa</taxon>
        <taxon>Chordata</taxon>
        <taxon>Craniata</taxon>
        <taxon>Vertebrata</taxon>
        <taxon>Euteleostomi</taxon>
        <taxon>Actinopterygii</taxon>
        <taxon>Neopterygii</taxon>
        <taxon>Teleostei</taxon>
        <taxon>Ostariophysi</taxon>
        <taxon>Siluriformes</taxon>
        <taxon>Bagridae</taxon>
        <taxon>Hemibagrus</taxon>
    </lineage>
</organism>
<evidence type="ECO:0000313" key="16">
    <source>
        <dbReference type="EMBL" id="KAG7330516.1"/>
    </source>
</evidence>
<dbReference type="GO" id="GO:0030057">
    <property type="term" value="C:desmosome"/>
    <property type="evidence" value="ECO:0007669"/>
    <property type="project" value="UniProtKB-SubCell"/>
</dbReference>
<evidence type="ECO:0000256" key="13">
    <source>
        <dbReference type="PROSITE-ProRule" id="PRU00043"/>
    </source>
</evidence>
<evidence type="ECO:0000256" key="3">
    <source>
        <dbReference type="ARBA" id="ARBA00022475"/>
    </source>
</evidence>
<evidence type="ECO:0000256" key="6">
    <source>
        <dbReference type="ARBA" id="ARBA00022737"/>
    </source>
</evidence>
<evidence type="ECO:0000313" key="17">
    <source>
        <dbReference type="Proteomes" id="UP000824219"/>
    </source>
</evidence>
<feature type="domain" description="Cadherin" evidence="15">
    <location>
        <begin position="361"/>
        <end position="472"/>
    </location>
</feature>
<dbReference type="GO" id="GO:0005509">
    <property type="term" value="F:calcium ion binding"/>
    <property type="evidence" value="ECO:0007669"/>
    <property type="project" value="UniProtKB-UniRule"/>
</dbReference>
<dbReference type="PROSITE" id="PS50268">
    <property type="entry name" value="CADHERIN_2"/>
    <property type="match status" value="4"/>
</dbReference>
<dbReference type="InterPro" id="IPR020894">
    <property type="entry name" value="Cadherin_CS"/>
</dbReference>
<evidence type="ECO:0000256" key="7">
    <source>
        <dbReference type="ARBA" id="ARBA00022837"/>
    </source>
</evidence>
<protein>
    <recommendedName>
        <fullName evidence="15">Cadherin domain-containing protein</fullName>
    </recommendedName>
</protein>
<dbReference type="PANTHER" id="PTHR24025:SF1">
    <property type="entry name" value="DESMOGLEIN-2"/>
    <property type="match status" value="1"/>
</dbReference>
<dbReference type="FunFam" id="2.60.40.60:FF:000083">
    <property type="entry name" value="Desmoglein 1"/>
    <property type="match status" value="1"/>
</dbReference>
<evidence type="ECO:0000256" key="14">
    <source>
        <dbReference type="SAM" id="Phobius"/>
    </source>
</evidence>
<name>A0A9D3SMT1_9TELE</name>
<keyword evidence="9" id="KW-0965">Cell junction</keyword>
<comment type="caution">
    <text evidence="16">The sequence shown here is derived from an EMBL/GenBank/DDBJ whole genome shotgun (WGS) entry which is preliminary data.</text>
</comment>
<dbReference type="SMART" id="SM00112">
    <property type="entry name" value="CA"/>
    <property type="match status" value="4"/>
</dbReference>
<dbReference type="PROSITE" id="PS00232">
    <property type="entry name" value="CADHERIN_1"/>
    <property type="match status" value="1"/>
</dbReference>
<dbReference type="PANTHER" id="PTHR24025">
    <property type="entry name" value="DESMOGLEIN FAMILY MEMBER"/>
    <property type="match status" value="1"/>
</dbReference>
<proteinExistence type="predicted"/>
<evidence type="ECO:0000256" key="11">
    <source>
        <dbReference type="ARBA" id="ARBA00023136"/>
    </source>
</evidence>
<dbReference type="Pfam" id="PF00028">
    <property type="entry name" value="Cadherin"/>
    <property type="match status" value="3"/>
</dbReference>
<dbReference type="PRINTS" id="PR01818">
    <property type="entry name" value="DESMOCADHERN"/>
</dbReference>
<dbReference type="InterPro" id="IPR002126">
    <property type="entry name" value="Cadherin-like_dom"/>
</dbReference>
<dbReference type="CDD" id="cd11304">
    <property type="entry name" value="Cadherin_repeat"/>
    <property type="match status" value="4"/>
</dbReference>
<dbReference type="InterPro" id="IPR050971">
    <property type="entry name" value="Cadherin-domain_protein"/>
</dbReference>
<dbReference type="InterPro" id="IPR015919">
    <property type="entry name" value="Cadherin-like_sf"/>
</dbReference>
<feature type="domain" description="Cadherin" evidence="15">
    <location>
        <begin position="51"/>
        <end position="129"/>
    </location>
</feature>
<keyword evidence="8" id="KW-0130">Cell adhesion</keyword>
<dbReference type="OrthoDB" id="8961010at2759"/>
<feature type="domain" description="Cadherin" evidence="15">
    <location>
        <begin position="129"/>
        <end position="245"/>
    </location>
</feature>
<evidence type="ECO:0000256" key="10">
    <source>
        <dbReference type="ARBA" id="ARBA00022989"/>
    </source>
</evidence>
<keyword evidence="7 13" id="KW-0106">Calcium</keyword>
<sequence>MFSTTIISDKADKTELQSLHRQKRSWIIPPKKLFENVDYTKEEYIVKIRSDEETRTNITYSLLGPAVDDGLFTVGNKDGLVKINGILDREKEAFYILKGRATLPDGTLVENDLDLEIIVLDQNDNAPEFELKMIGSVEELSDKDTMVFTVTAKDKDQEGTTYSKITYKVIQQDPAGEMMFKINRATGEIKVNMNTLDREKQEMYKLLITATDMDGADSDPNNRPMTGTGTVTINILDVNDNIPTLENVSYEGSVEENIKNKEVIRIKTIDKDKEFTENWEAVYTIISGNEAGYFNITTDPKTNEGILMVTKELNYEEFEEMTLKVVVNNKAAYHKSVVNAKNIEYPIKIKVQNVHEAPHFQPAVKIVRVSEDRNVTDLTKVITTYTATDTDTKLNATNVRYLKEEDADHWVSIDEHTGEVRLIKYPDHESEHVKNGIYYIKILAITRDVPPKTATGTLAIYVENINDNAPILNSSVKTLCYGHSIVYVSARDKDLFPNGEKFEFILATKGTKEKWSIKPINATTSILHSQEILWPGHYTVELQVKDQQGKSSVVQKLQIFVCICSHHEQDEPDCPQVRQKSTGTVLGAGGVLVLLLGILLLLAIPMLLLVCECGAVLGNNQAFPFEPEQNLITYNTEGQGEYKEPGLVIQLPVNVEGDSSRKLVAGCGKHEYWRKYGLKSQKQYINEQWSVDYKATGIKGNYENFTASTLSSMALDENFLCGYFETKAQLIHEASPNHLLRSSCEDCISATSSFDDLISYLHEENNLDFLDDLGPKFRSLAEICCGSAIKLEVSSTPMPAKTISSSSQVGIKLEGAADVTHKDATSFSASSSSSTTQVTTTNYAENISSGSVTSAATVGQTLFVQQPTVYLSSTPIYVVEQQCQPALFLASGPIPGVQERNVVLVEKGATKMAVAAQNTLPHLGLQQANTRVMVDEGIGGTVVHGFSGHSKPQGTVSGTFCVVESSMSTS</sequence>
<dbReference type="FunFam" id="2.60.40.60:FF:000074">
    <property type="entry name" value="Desmoglein 4"/>
    <property type="match status" value="1"/>
</dbReference>
<dbReference type="EMBL" id="JAHKSW010000007">
    <property type="protein sequence ID" value="KAG7330516.1"/>
    <property type="molecule type" value="Genomic_DNA"/>
</dbReference>
<dbReference type="AlphaFoldDB" id="A0A9D3SMT1"/>
<dbReference type="Proteomes" id="UP000824219">
    <property type="component" value="Linkage Group LG07"/>
</dbReference>
<evidence type="ECO:0000256" key="4">
    <source>
        <dbReference type="ARBA" id="ARBA00022692"/>
    </source>
</evidence>
<keyword evidence="17" id="KW-1185">Reference proteome</keyword>
<keyword evidence="11 14" id="KW-0472">Membrane</keyword>
<evidence type="ECO:0000256" key="5">
    <source>
        <dbReference type="ARBA" id="ARBA00022723"/>
    </source>
</evidence>
<keyword evidence="12" id="KW-0325">Glycoprotein</keyword>
<evidence type="ECO:0000259" key="15">
    <source>
        <dbReference type="PROSITE" id="PS50268"/>
    </source>
</evidence>
<dbReference type="GO" id="GO:0007156">
    <property type="term" value="P:homophilic cell adhesion via plasma membrane adhesion molecules"/>
    <property type="evidence" value="ECO:0007669"/>
    <property type="project" value="InterPro"/>
</dbReference>
<feature type="domain" description="Cadherin" evidence="15">
    <location>
        <begin position="246"/>
        <end position="360"/>
    </location>
</feature>
<keyword evidence="6" id="KW-0677">Repeat</keyword>
<dbReference type="FunFam" id="2.60.40.60:FF:000068">
    <property type="entry name" value="Desmoglein 1"/>
    <property type="match status" value="1"/>
</dbReference>
<accession>A0A9D3SMT1</accession>